<sequence length="112" mass="12523">MSLKRGSGAIDPPKKLQTHLGDVFKLLKDAGERLRPMQKQRDSSSHNHSSLLPAISRLKFLLNISLKQVPRRGPGCSWSNGNAVSRLRSPELTPETGVALERDKIYLYFNLS</sequence>
<keyword evidence="2" id="KW-1185">Reference proteome</keyword>
<protein>
    <submittedName>
        <fullName evidence="1">Uncharacterized protein</fullName>
    </submittedName>
</protein>
<reference evidence="1" key="1">
    <citation type="submission" date="2021-10" db="EMBL/GenBank/DDBJ databases">
        <title>Melipona bicolor Genome sequencing and assembly.</title>
        <authorList>
            <person name="Araujo N.S."/>
            <person name="Arias M.C."/>
        </authorList>
    </citation>
    <scope>NUCLEOTIDE SEQUENCE</scope>
    <source>
        <strain evidence="1">USP_2M_L1-L4_2017</strain>
        <tissue evidence="1">Whole body</tissue>
    </source>
</reference>
<dbReference type="AlphaFoldDB" id="A0AA40FDK6"/>
<evidence type="ECO:0000313" key="2">
    <source>
        <dbReference type="Proteomes" id="UP001177670"/>
    </source>
</evidence>
<name>A0AA40FDK6_9HYME</name>
<gene>
    <name evidence="1" type="ORF">K0M31_016974</name>
</gene>
<organism evidence="1 2">
    <name type="scientific">Melipona bicolor</name>
    <dbReference type="NCBI Taxonomy" id="60889"/>
    <lineage>
        <taxon>Eukaryota</taxon>
        <taxon>Metazoa</taxon>
        <taxon>Ecdysozoa</taxon>
        <taxon>Arthropoda</taxon>
        <taxon>Hexapoda</taxon>
        <taxon>Insecta</taxon>
        <taxon>Pterygota</taxon>
        <taxon>Neoptera</taxon>
        <taxon>Endopterygota</taxon>
        <taxon>Hymenoptera</taxon>
        <taxon>Apocrita</taxon>
        <taxon>Aculeata</taxon>
        <taxon>Apoidea</taxon>
        <taxon>Anthophila</taxon>
        <taxon>Apidae</taxon>
        <taxon>Melipona</taxon>
    </lineage>
</organism>
<dbReference type="EMBL" id="JAHYIQ010000056">
    <property type="protein sequence ID" value="KAK1117049.1"/>
    <property type="molecule type" value="Genomic_DNA"/>
</dbReference>
<accession>A0AA40FDK6</accession>
<dbReference type="Proteomes" id="UP001177670">
    <property type="component" value="Unassembled WGS sequence"/>
</dbReference>
<proteinExistence type="predicted"/>
<comment type="caution">
    <text evidence="1">The sequence shown here is derived from an EMBL/GenBank/DDBJ whole genome shotgun (WGS) entry which is preliminary data.</text>
</comment>
<evidence type="ECO:0000313" key="1">
    <source>
        <dbReference type="EMBL" id="KAK1117049.1"/>
    </source>
</evidence>